<evidence type="ECO:0000259" key="15">
    <source>
        <dbReference type="PROSITE" id="PS51449"/>
    </source>
</evidence>
<dbReference type="PROSITE" id="PS51449">
    <property type="entry name" value="MTTASE_N"/>
    <property type="match status" value="1"/>
</dbReference>
<dbReference type="Pfam" id="PF00919">
    <property type="entry name" value="UPF0004"/>
    <property type="match status" value="1"/>
</dbReference>
<gene>
    <name evidence="13" type="primary">miaB</name>
    <name evidence="17" type="ORF">SAMN02910265_00765</name>
</gene>
<dbReference type="InterPro" id="IPR023404">
    <property type="entry name" value="rSAM_horseshoe"/>
</dbReference>
<evidence type="ECO:0000256" key="6">
    <source>
        <dbReference type="ARBA" id="ARBA00023004"/>
    </source>
</evidence>
<dbReference type="InterPro" id="IPR013848">
    <property type="entry name" value="Methylthiotransferase_N"/>
</dbReference>
<comment type="catalytic activity">
    <reaction evidence="9 13">
        <text>N(6)-dimethylallyladenosine(37) in tRNA + (sulfur carrier)-SH + AH2 + 2 S-adenosyl-L-methionine = 2-methylsulfanyl-N(6)-dimethylallyladenosine(37) in tRNA + (sulfur carrier)-H + 5'-deoxyadenosine + L-methionine + A + S-adenosyl-L-homocysteine + 2 H(+)</text>
        <dbReference type="Rhea" id="RHEA:37067"/>
        <dbReference type="Rhea" id="RHEA-COMP:10375"/>
        <dbReference type="Rhea" id="RHEA-COMP:10376"/>
        <dbReference type="Rhea" id="RHEA-COMP:14737"/>
        <dbReference type="Rhea" id="RHEA-COMP:14739"/>
        <dbReference type="ChEBI" id="CHEBI:13193"/>
        <dbReference type="ChEBI" id="CHEBI:15378"/>
        <dbReference type="ChEBI" id="CHEBI:17319"/>
        <dbReference type="ChEBI" id="CHEBI:17499"/>
        <dbReference type="ChEBI" id="CHEBI:29917"/>
        <dbReference type="ChEBI" id="CHEBI:57844"/>
        <dbReference type="ChEBI" id="CHEBI:57856"/>
        <dbReference type="ChEBI" id="CHEBI:59789"/>
        <dbReference type="ChEBI" id="CHEBI:64428"/>
        <dbReference type="ChEBI" id="CHEBI:74415"/>
        <dbReference type="ChEBI" id="CHEBI:74417"/>
        <dbReference type="EC" id="2.8.4.3"/>
    </reaction>
</comment>
<evidence type="ECO:0000256" key="5">
    <source>
        <dbReference type="ARBA" id="ARBA00022723"/>
    </source>
</evidence>
<dbReference type="Pfam" id="PF04055">
    <property type="entry name" value="Radical_SAM"/>
    <property type="match status" value="1"/>
</dbReference>
<dbReference type="GO" id="GO:0005829">
    <property type="term" value="C:cytosol"/>
    <property type="evidence" value="ECO:0007669"/>
    <property type="project" value="TreeGrafter"/>
</dbReference>
<keyword evidence="2 13" id="KW-0004">4Fe-4S</keyword>
<dbReference type="Gene3D" id="3.80.30.20">
    <property type="entry name" value="tm_1862 like domain"/>
    <property type="match status" value="1"/>
</dbReference>
<protein>
    <recommendedName>
        <fullName evidence="10 13">tRNA-2-methylthio-N(6)-dimethylallyladenosine synthase</fullName>
        <ecNumber evidence="8 13">2.8.4.3</ecNumber>
    </recommendedName>
    <alternativeName>
        <fullName evidence="12 13">(Dimethylallyl)adenosine tRNA methylthiotransferase MiaB</fullName>
    </alternativeName>
    <alternativeName>
        <fullName evidence="11 13">tRNA-i(6)A37 methylthiotransferase</fullName>
    </alternativeName>
</protein>
<comment type="similarity">
    <text evidence="13">Belongs to the methylthiotransferase family. MiaB subfamily.</text>
</comment>
<dbReference type="Gene3D" id="3.40.50.12160">
    <property type="entry name" value="Methylthiotransferase, N-terminal domain"/>
    <property type="match status" value="1"/>
</dbReference>
<evidence type="ECO:0000256" key="1">
    <source>
        <dbReference type="ARBA" id="ARBA00003234"/>
    </source>
</evidence>
<organism evidence="17 18">
    <name type="scientific">Ruminococcus flavefaciens</name>
    <dbReference type="NCBI Taxonomy" id="1265"/>
    <lineage>
        <taxon>Bacteria</taxon>
        <taxon>Bacillati</taxon>
        <taxon>Bacillota</taxon>
        <taxon>Clostridia</taxon>
        <taxon>Eubacteriales</taxon>
        <taxon>Oscillospiraceae</taxon>
        <taxon>Ruminococcus</taxon>
    </lineage>
</organism>
<evidence type="ECO:0000256" key="3">
    <source>
        <dbReference type="ARBA" id="ARBA00022679"/>
    </source>
</evidence>
<dbReference type="PROSITE" id="PS50926">
    <property type="entry name" value="TRAM"/>
    <property type="match status" value="1"/>
</dbReference>
<evidence type="ECO:0000313" key="17">
    <source>
        <dbReference type="EMBL" id="SEH45897.1"/>
    </source>
</evidence>
<accession>A0A1H6I9K6</accession>
<dbReference type="EC" id="2.8.4.3" evidence="8 13"/>
<feature type="binding site" evidence="13">
    <location>
        <position position="174"/>
    </location>
    <ligand>
        <name>[4Fe-4S] cluster</name>
        <dbReference type="ChEBI" id="CHEBI:49883"/>
        <label>2</label>
        <note>4Fe-4S-S-AdoMet</note>
    </ligand>
</feature>
<feature type="binding site" evidence="13">
    <location>
        <position position="99"/>
    </location>
    <ligand>
        <name>[4Fe-4S] cluster</name>
        <dbReference type="ChEBI" id="CHEBI:49883"/>
        <label>1</label>
    </ligand>
</feature>
<evidence type="ECO:0000256" key="7">
    <source>
        <dbReference type="ARBA" id="ARBA00023014"/>
    </source>
</evidence>
<evidence type="ECO:0000259" key="16">
    <source>
        <dbReference type="PROSITE" id="PS51918"/>
    </source>
</evidence>
<evidence type="ECO:0000256" key="13">
    <source>
        <dbReference type="HAMAP-Rule" id="MF_01864"/>
    </source>
</evidence>
<dbReference type="GO" id="GO:0051539">
    <property type="term" value="F:4 iron, 4 sulfur cluster binding"/>
    <property type="evidence" value="ECO:0007669"/>
    <property type="project" value="UniProtKB-UniRule"/>
</dbReference>
<comment type="subcellular location">
    <subcellularLocation>
        <location evidence="13">Cytoplasm</location>
    </subcellularLocation>
</comment>
<evidence type="ECO:0000256" key="9">
    <source>
        <dbReference type="ARBA" id="ARBA00051425"/>
    </source>
</evidence>
<evidence type="ECO:0000256" key="10">
    <source>
        <dbReference type="ARBA" id="ARBA00068570"/>
    </source>
</evidence>
<keyword evidence="5 13" id="KW-0479">Metal-binding</keyword>
<dbReference type="InterPro" id="IPR005839">
    <property type="entry name" value="Methylthiotransferase"/>
</dbReference>
<evidence type="ECO:0000313" key="18">
    <source>
        <dbReference type="Proteomes" id="UP000183190"/>
    </source>
</evidence>
<dbReference type="EMBL" id="FNWV01000002">
    <property type="protein sequence ID" value="SEH45897.1"/>
    <property type="molecule type" value="Genomic_DNA"/>
</dbReference>
<keyword evidence="4 13" id="KW-0949">S-adenosyl-L-methionine</keyword>
<comment type="cofactor">
    <cofactor evidence="13">
        <name>[4Fe-4S] cluster</name>
        <dbReference type="ChEBI" id="CHEBI:49883"/>
    </cofactor>
    <text evidence="13">Binds 2 [4Fe-4S] clusters. One cluster is coordinated with 3 cysteines and an exchangeable S-adenosyl-L-methionine.</text>
</comment>
<dbReference type="InterPro" id="IPR038135">
    <property type="entry name" value="Methylthiotransferase_N_sf"/>
</dbReference>
<dbReference type="GO" id="GO:0046872">
    <property type="term" value="F:metal ion binding"/>
    <property type="evidence" value="ECO:0007669"/>
    <property type="project" value="UniProtKB-KW"/>
</dbReference>
<evidence type="ECO:0000256" key="4">
    <source>
        <dbReference type="ARBA" id="ARBA00022691"/>
    </source>
</evidence>
<feature type="domain" description="TRAM" evidence="14">
    <location>
        <begin position="393"/>
        <end position="456"/>
    </location>
</feature>
<proteinExistence type="inferred from homology"/>
<feature type="domain" description="MTTase N-terminal" evidence="15">
    <location>
        <begin position="20"/>
        <end position="138"/>
    </location>
</feature>
<dbReference type="InterPro" id="IPR020612">
    <property type="entry name" value="Methylthiotransferase_CS"/>
</dbReference>
<dbReference type="PANTHER" id="PTHR43020:SF2">
    <property type="entry name" value="MITOCHONDRIAL TRNA METHYLTHIOTRANSFERASE CDK5RAP1"/>
    <property type="match status" value="1"/>
</dbReference>
<keyword evidence="7 13" id="KW-0411">Iron-sulfur</keyword>
<feature type="binding site" evidence="13">
    <location>
        <position position="65"/>
    </location>
    <ligand>
        <name>[4Fe-4S] cluster</name>
        <dbReference type="ChEBI" id="CHEBI:49883"/>
        <label>1</label>
    </ligand>
</feature>
<keyword evidence="3 13" id="KW-0808">Transferase</keyword>
<feature type="binding site" evidence="13">
    <location>
        <position position="29"/>
    </location>
    <ligand>
        <name>[4Fe-4S] cluster</name>
        <dbReference type="ChEBI" id="CHEBI:49883"/>
        <label>1</label>
    </ligand>
</feature>
<comment type="function">
    <text evidence="1 13">Catalyzes the methylthiolation of N6-(dimethylallyl)adenosine (i(6)A), leading to the formation of 2-methylthio-N6-(dimethylallyl)adenosine (ms(2)i(6)A) at position 37 in tRNAs that read codons beginning with uridine.</text>
</comment>
<evidence type="ECO:0000256" key="8">
    <source>
        <dbReference type="ARBA" id="ARBA00033765"/>
    </source>
</evidence>
<dbReference type="InterPro" id="IPR007197">
    <property type="entry name" value="rSAM"/>
</dbReference>
<dbReference type="SFLD" id="SFLDF00273">
    <property type="entry name" value="(dimethylallyl)adenosine_tRNA"/>
    <property type="match status" value="1"/>
</dbReference>
<name>A0A1H6I9K6_RUMFL</name>
<sequence length="458" mass="51705">MNDNTAAIKEINELLGDRERKAYVRSFGCQLNVSDGEKIKGLLKKMGYVFTEDEHEADLIILNTCAVRESAEDRVFGIVGSMKKLKELRPSLIIGIAGCMTAQSHIAEKIKKSYPQVDIVLGTSAINALPKLLLEALHGARFSADISEYDDFSEAAEQVRDSSFKASVPIMFGCNNFCTYCIVPYVRGRERSRLAEDIIEEVRGLAASGYKEIMLLGQNVNSYGKDLENGMSFPQLLRELDSIEGDFIIRFMSSHPKDASNELIDTIFECEKVAKHLHLPVQSGSSDVLRRMNRHYDIEKYLGIVDYIYSRDPDFSLTTDLIVGFPDESDEEFRETLELIKKVRYDNIYSFIYSKRSGTKAAEMPDSISDEEKGQRMRELLSVQRVVSSEHYKRFIGKTMRVLVDGVSKKKQGYLTGKSNEFIIVEFEGESSLIGQFVDVEITDAMNWAVSGRIKKGQ</sequence>
<dbReference type="SFLD" id="SFLDG01082">
    <property type="entry name" value="B12-binding_domain_containing"/>
    <property type="match status" value="1"/>
</dbReference>
<dbReference type="CDD" id="cd01335">
    <property type="entry name" value="Radical_SAM"/>
    <property type="match status" value="1"/>
</dbReference>
<dbReference type="AlphaFoldDB" id="A0A1H6I9K6"/>
<dbReference type="PROSITE" id="PS01278">
    <property type="entry name" value="MTTASE_RADICAL"/>
    <property type="match status" value="1"/>
</dbReference>
<dbReference type="SFLD" id="SFLDG01061">
    <property type="entry name" value="methylthiotransferase"/>
    <property type="match status" value="1"/>
</dbReference>
<dbReference type="InterPro" id="IPR006638">
    <property type="entry name" value="Elp3/MiaA/NifB-like_rSAM"/>
</dbReference>
<comment type="subunit">
    <text evidence="13">Monomer.</text>
</comment>
<dbReference type="Pfam" id="PF01938">
    <property type="entry name" value="TRAM"/>
    <property type="match status" value="1"/>
</dbReference>
<dbReference type="PANTHER" id="PTHR43020">
    <property type="entry name" value="CDK5 REGULATORY SUBUNIT-ASSOCIATED PROTEIN 1"/>
    <property type="match status" value="1"/>
</dbReference>
<keyword evidence="6 13" id="KW-0408">Iron</keyword>
<evidence type="ECO:0000259" key="14">
    <source>
        <dbReference type="PROSITE" id="PS50926"/>
    </source>
</evidence>
<dbReference type="RefSeq" id="WP_074714568.1">
    <property type="nucleotide sequence ID" value="NZ_FNWV01000002.1"/>
</dbReference>
<feature type="binding site" evidence="13">
    <location>
        <position position="178"/>
    </location>
    <ligand>
        <name>[4Fe-4S] cluster</name>
        <dbReference type="ChEBI" id="CHEBI:49883"/>
        <label>2</label>
        <note>4Fe-4S-S-AdoMet</note>
    </ligand>
</feature>
<feature type="binding site" evidence="13">
    <location>
        <position position="181"/>
    </location>
    <ligand>
        <name>[4Fe-4S] cluster</name>
        <dbReference type="ChEBI" id="CHEBI:49883"/>
        <label>2</label>
        <note>4Fe-4S-S-AdoMet</note>
    </ligand>
</feature>
<dbReference type="InterPro" id="IPR058240">
    <property type="entry name" value="rSAM_sf"/>
</dbReference>
<dbReference type="NCBIfam" id="TIGR01574">
    <property type="entry name" value="miaB-methiolase"/>
    <property type="match status" value="1"/>
</dbReference>
<dbReference type="Proteomes" id="UP000183190">
    <property type="component" value="Unassembled WGS sequence"/>
</dbReference>
<dbReference type="SFLD" id="SFLDS00029">
    <property type="entry name" value="Radical_SAM"/>
    <property type="match status" value="1"/>
</dbReference>
<dbReference type="OrthoDB" id="9805215at2"/>
<dbReference type="PROSITE" id="PS51918">
    <property type="entry name" value="RADICAL_SAM"/>
    <property type="match status" value="1"/>
</dbReference>
<dbReference type="FunFam" id="3.40.50.12160:FF:000003">
    <property type="entry name" value="CDK5 regulatory subunit-associated protein 1"/>
    <property type="match status" value="1"/>
</dbReference>
<keyword evidence="13" id="KW-0963">Cytoplasm</keyword>
<keyword evidence="13" id="KW-0819">tRNA processing</keyword>
<dbReference type="HAMAP" id="MF_01864">
    <property type="entry name" value="tRNA_metthiotr_MiaB"/>
    <property type="match status" value="1"/>
</dbReference>
<reference evidence="17 18" key="1">
    <citation type="submission" date="2016-10" db="EMBL/GenBank/DDBJ databases">
        <authorList>
            <person name="de Groot N.N."/>
        </authorList>
    </citation>
    <scope>NUCLEOTIDE SEQUENCE [LARGE SCALE GENOMIC DNA]</scope>
    <source>
        <strain evidence="17 18">YAD2003</strain>
    </source>
</reference>
<dbReference type="SMART" id="SM00729">
    <property type="entry name" value="Elp3"/>
    <property type="match status" value="1"/>
</dbReference>
<evidence type="ECO:0000256" key="11">
    <source>
        <dbReference type="ARBA" id="ARBA00080698"/>
    </source>
</evidence>
<dbReference type="NCBIfam" id="TIGR00089">
    <property type="entry name" value="MiaB/RimO family radical SAM methylthiotransferase"/>
    <property type="match status" value="1"/>
</dbReference>
<evidence type="ECO:0000256" key="2">
    <source>
        <dbReference type="ARBA" id="ARBA00022485"/>
    </source>
</evidence>
<dbReference type="InterPro" id="IPR006463">
    <property type="entry name" value="MiaB_methiolase"/>
</dbReference>
<feature type="domain" description="Radical SAM core" evidence="16">
    <location>
        <begin position="160"/>
        <end position="390"/>
    </location>
</feature>
<evidence type="ECO:0000256" key="12">
    <source>
        <dbReference type="ARBA" id="ARBA00081141"/>
    </source>
</evidence>
<dbReference type="GO" id="GO:0035597">
    <property type="term" value="F:tRNA-2-methylthio-N(6)-dimethylallyladenosine(37) synthase activity"/>
    <property type="evidence" value="ECO:0007669"/>
    <property type="project" value="UniProtKB-EC"/>
</dbReference>
<dbReference type="SUPFAM" id="SSF102114">
    <property type="entry name" value="Radical SAM enzymes"/>
    <property type="match status" value="1"/>
</dbReference>
<dbReference type="FunFam" id="3.80.30.20:FF:000001">
    <property type="entry name" value="tRNA-2-methylthio-N(6)-dimethylallyladenosine synthase 2"/>
    <property type="match status" value="1"/>
</dbReference>
<dbReference type="InterPro" id="IPR002792">
    <property type="entry name" value="TRAM_dom"/>
</dbReference>